<gene>
    <name evidence="1" type="primary">ORF65515</name>
</gene>
<accession>A0A0B6ZK17</accession>
<evidence type="ECO:0000313" key="1">
    <source>
        <dbReference type="EMBL" id="CEK68211.1"/>
    </source>
</evidence>
<dbReference type="AlphaFoldDB" id="A0A0B6ZK17"/>
<sequence length="76" mass="8061">TDIDGLLKTIEDTGRQIDMVGVTGPIKRTLEPTATINLPQPQVAVVAHVTAANNSLVPINEGDLKGKKDNQKKVSS</sequence>
<name>A0A0B6ZK17_9EUPU</name>
<feature type="non-terminal residue" evidence="1">
    <location>
        <position position="76"/>
    </location>
</feature>
<organism evidence="1">
    <name type="scientific">Arion vulgaris</name>
    <dbReference type="NCBI Taxonomy" id="1028688"/>
    <lineage>
        <taxon>Eukaryota</taxon>
        <taxon>Metazoa</taxon>
        <taxon>Spiralia</taxon>
        <taxon>Lophotrochozoa</taxon>
        <taxon>Mollusca</taxon>
        <taxon>Gastropoda</taxon>
        <taxon>Heterobranchia</taxon>
        <taxon>Euthyneura</taxon>
        <taxon>Panpulmonata</taxon>
        <taxon>Eupulmonata</taxon>
        <taxon>Stylommatophora</taxon>
        <taxon>Helicina</taxon>
        <taxon>Arionoidea</taxon>
        <taxon>Arionidae</taxon>
        <taxon>Arion</taxon>
    </lineage>
</organism>
<feature type="non-terminal residue" evidence="1">
    <location>
        <position position="1"/>
    </location>
</feature>
<reference evidence="1" key="1">
    <citation type="submission" date="2014-12" db="EMBL/GenBank/DDBJ databases">
        <title>Insight into the proteome of Arion vulgaris.</title>
        <authorList>
            <person name="Aradska J."/>
            <person name="Bulat T."/>
            <person name="Smidak R."/>
            <person name="Sarate P."/>
            <person name="Gangsoo J."/>
            <person name="Sialana F."/>
            <person name="Bilban M."/>
            <person name="Lubec G."/>
        </authorList>
    </citation>
    <scope>NUCLEOTIDE SEQUENCE</scope>
    <source>
        <tissue evidence="1">Skin</tissue>
    </source>
</reference>
<proteinExistence type="predicted"/>
<dbReference type="EMBL" id="HACG01021346">
    <property type="protein sequence ID" value="CEK68211.1"/>
    <property type="molecule type" value="Transcribed_RNA"/>
</dbReference>
<protein>
    <submittedName>
        <fullName evidence="1">Uncharacterized protein</fullName>
    </submittedName>
</protein>